<dbReference type="OrthoDB" id="9805663at2"/>
<dbReference type="InterPro" id="IPR013149">
    <property type="entry name" value="ADH-like_C"/>
</dbReference>
<dbReference type="InterPro" id="IPR036291">
    <property type="entry name" value="NAD(P)-bd_dom_sf"/>
</dbReference>
<dbReference type="GO" id="GO:0070402">
    <property type="term" value="F:NADPH binding"/>
    <property type="evidence" value="ECO:0007669"/>
    <property type="project" value="TreeGrafter"/>
</dbReference>
<dbReference type="PANTHER" id="PTHR48106">
    <property type="entry name" value="QUINONE OXIDOREDUCTASE PIG3-RELATED"/>
    <property type="match status" value="1"/>
</dbReference>
<dbReference type="Gene3D" id="3.40.50.720">
    <property type="entry name" value="NAD(P)-binding Rossmann-like Domain"/>
    <property type="match status" value="1"/>
</dbReference>
<name>A0A2S5T5T7_9BURK</name>
<dbReference type="EMBL" id="PSNY01000006">
    <property type="protein sequence ID" value="PPE70299.1"/>
    <property type="molecule type" value="Genomic_DNA"/>
</dbReference>
<dbReference type="SUPFAM" id="SSF51735">
    <property type="entry name" value="NAD(P)-binding Rossmann-fold domains"/>
    <property type="match status" value="1"/>
</dbReference>
<dbReference type="RefSeq" id="WP_104356851.1">
    <property type="nucleotide sequence ID" value="NZ_CALFFA010000021.1"/>
</dbReference>
<sequence length="336" mass="35720">MLSTTHAIVIERHGGPEVLEWREIPLAAPGPKEVRLRHLAIAQNFSDINLREGGFYLGSGPRFPIVLGNEAVGVIEAVGPEVTGFSVGERVAYAGVGGMFFENTGAYARHRNVPADYLVKVPDGISNEQAAGLFCKGLTASVIVHRCFTPQPGDPVLVHAAASGVGGLLAQWYAHLGATVIGTVGSAAKAEVAKRHGCAHVILYRERDFVPAVRELYPDGVAAVLDGVGKDTFLPSLDCLRPFGVMVNYGNASGPVPPLNVMLLAQKGCFALHRPGFGWLTRTRADRERYCQELFDLVLQGVLHVEVGATYPLERAADAHRAAQGGAHAGAIVLIP</sequence>
<dbReference type="EMBL" id="SLXF01000005">
    <property type="protein sequence ID" value="TCP07127.1"/>
    <property type="molecule type" value="Genomic_DNA"/>
</dbReference>
<dbReference type="InterPro" id="IPR047618">
    <property type="entry name" value="QOR-like"/>
</dbReference>
<dbReference type="Gene3D" id="3.90.180.10">
    <property type="entry name" value="Medium-chain alcohol dehydrogenases, catalytic domain"/>
    <property type="match status" value="1"/>
</dbReference>
<evidence type="ECO:0000313" key="7">
    <source>
        <dbReference type="Proteomes" id="UP000294772"/>
    </source>
</evidence>
<dbReference type="SUPFAM" id="SSF50129">
    <property type="entry name" value="GroES-like"/>
    <property type="match status" value="1"/>
</dbReference>
<dbReference type="Proteomes" id="UP000239406">
    <property type="component" value="Unassembled WGS sequence"/>
</dbReference>
<dbReference type="InterPro" id="IPR013154">
    <property type="entry name" value="ADH-like_N"/>
</dbReference>
<evidence type="ECO:0000313" key="4">
    <source>
        <dbReference type="EMBL" id="PPE70299.1"/>
    </source>
</evidence>
<protein>
    <submittedName>
        <fullName evidence="5">NADPH2:quinone reductase</fullName>
    </submittedName>
    <submittedName>
        <fullName evidence="4">Quinone oxidoreductase</fullName>
    </submittedName>
</protein>
<proteinExistence type="predicted"/>
<keyword evidence="2" id="KW-0560">Oxidoreductase</keyword>
<dbReference type="GO" id="GO:0005829">
    <property type="term" value="C:cytosol"/>
    <property type="evidence" value="ECO:0007669"/>
    <property type="project" value="TreeGrafter"/>
</dbReference>
<dbReference type="GO" id="GO:0035925">
    <property type="term" value="F:mRNA 3'-UTR AU-rich region binding"/>
    <property type="evidence" value="ECO:0007669"/>
    <property type="project" value="TreeGrafter"/>
</dbReference>
<reference evidence="4 6" key="1">
    <citation type="submission" date="2018-02" db="EMBL/GenBank/DDBJ databases">
        <title>Reclassifiation of [Polyangium] brachysporum DSM 7029 as Guopingzhaonella breviflexa gen. nov., sp. nov., a member of the family Comamonadaceae.</title>
        <authorList>
            <person name="Tang B."/>
        </authorList>
    </citation>
    <scope>NUCLEOTIDE SEQUENCE [LARGE SCALE GENOMIC DNA]</scope>
    <source>
        <strain evidence="4 6">DSM 15344</strain>
    </source>
</reference>
<evidence type="ECO:0000313" key="5">
    <source>
        <dbReference type="EMBL" id="TCP07127.1"/>
    </source>
</evidence>
<dbReference type="CDD" id="cd05286">
    <property type="entry name" value="QOR2"/>
    <property type="match status" value="1"/>
</dbReference>
<dbReference type="Proteomes" id="UP000294772">
    <property type="component" value="Unassembled WGS sequence"/>
</dbReference>
<dbReference type="SMART" id="SM00829">
    <property type="entry name" value="PKS_ER"/>
    <property type="match status" value="1"/>
</dbReference>
<keyword evidence="6" id="KW-1185">Reference proteome</keyword>
<keyword evidence="1" id="KW-0521">NADP</keyword>
<reference evidence="5 7" key="2">
    <citation type="submission" date="2019-03" db="EMBL/GenBank/DDBJ databases">
        <title>Genomic Encyclopedia of Type Strains, Phase IV (KMG-IV): sequencing the most valuable type-strain genomes for metagenomic binning, comparative biology and taxonomic classification.</title>
        <authorList>
            <person name="Goeker M."/>
        </authorList>
    </citation>
    <scope>NUCLEOTIDE SEQUENCE [LARGE SCALE GENOMIC DNA]</scope>
    <source>
        <strain evidence="5 7">DSM 15264</strain>
    </source>
</reference>
<dbReference type="AlphaFoldDB" id="A0A2S5T5T7"/>
<dbReference type="InterPro" id="IPR011032">
    <property type="entry name" value="GroES-like_sf"/>
</dbReference>
<evidence type="ECO:0000256" key="2">
    <source>
        <dbReference type="ARBA" id="ARBA00023002"/>
    </source>
</evidence>
<comment type="caution">
    <text evidence="4">The sequence shown here is derived from an EMBL/GenBank/DDBJ whole genome shotgun (WGS) entry which is preliminary data.</text>
</comment>
<dbReference type="PANTHER" id="PTHR48106:SF13">
    <property type="entry name" value="QUINONE OXIDOREDUCTASE-RELATED"/>
    <property type="match status" value="1"/>
</dbReference>
<evidence type="ECO:0000256" key="1">
    <source>
        <dbReference type="ARBA" id="ARBA00022857"/>
    </source>
</evidence>
<dbReference type="Pfam" id="PF08240">
    <property type="entry name" value="ADH_N"/>
    <property type="match status" value="1"/>
</dbReference>
<feature type="domain" description="Enoyl reductase (ER)" evidence="3">
    <location>
        <begin position="14"/>
        <end position="334"/>
    </location>
</feature>
<organism evidence="4 6">
    <name type="scientific">Caldimonas thermodepolymerans</name>
    <dbReference type="NCBI Taxonomy" id="215580"/>
    <lineage>
        <taxon>Bacteria</taxon>
        <taxon>Pseudomonadati</taxon>
        <taxon>Pseudomonadota</taxon>
        <taxon>Betaproteobacteria</taxon>
        <taxon>Burkholderiales</taxon>
        <taxon>Sphaerotilaceae</taxon>
        <taxon>Caldimonas</taxon>
    </lineage>
</organism>
<accession>A0A2S5T5T7</accession>
<evidence type="ECO:0000259" key="3">
    <source>
        <dbReference type="SMART" id="SM00829"/>
    </source>
</evidence>
<dbReference type="InterPro" id="IPR020843">
    <property type="entry name" value="ER"/>
</dbReference>
<gene>
    <name evidence="4" type="ORF">C1702_06330</name>
    <name evidence="5" type="ORF">EV676_105148</name>
</gene>
<dbReference type="Pfam" id="PF00107">
    <property type="entry name" value="ADH_zinc_N"/>
    <property type="match status" value="1"/>
</dbReference>
<evidence type="ECO:0000313" key="6">
    <source>
        <dbReference type="Proteomes" id="UP000239406"/>
    </source>
</evidence>
<dbReference type="GO" id="GO:0003960">
    <property type="term" value="F:quinone reductase (NADPH) activity"/>
    <property type="evidence" value="ECO:0007669"/>
    <property type="project" value="InterPro"/>
</dbReference>